<organism evidence="2">
    <name type="scientific">marine sediment metagenome</name>
    <dbReference type="NCBI Taxonomy" id="412755"/>
    <lineage>
        <taxon>unclassified sequences</taxon>
        <taxon>metagenomes</taxon>
        <taxon>ecological metagenomes</taxon>
    </lineage>
</organism>
<feature type="non-terminal residue" evidence="2">
    <location>
        <position position="1"/>
    </location>
</feature>
<evidence type="ECO:0000256" key="1">
    <source>
        <dbReference type="SAM" id="MobiDB-lite"/>
    </source>
</evidence>
<protein>
    <recommendedName>
        <fullName evidence="3">NIPSNAP domain-containing protein</fullName>
    </recommendedName>
</protein>
<evidence type="ECO:0000313" key="2">
    <source>
        <dbReference type="EMBL" id="GAG44945.1"/>
    </source>
</evidence>
<accession>X0XP42</accession>
<gene>
    <name evidence="2" type="ORF">S01H1_74814</name>
</gene>
<dbReference type="EMBL" id="BARS01050072">
    <property type="protein sequence ID" value="GAG44945.1"/>
    <property type="molecule type" value="Genomic_DNA"/>
</dbReference>
<name>X0XP42_9ZZZZ</name>
<evidence type="ECO:0008006" key="3">
    <source>
        <dbReference type="Google" id="ProtNLM"/>
    </source>
</evidence>
<sequence>FYGDWWDEAAKYRSGGFDRIAAVVPGCPTTAEIKAGGIKGTVFVQQLLEVRPGTQVEYLAAVAAERAPLLAERGIHLTHLLEVINNPTEIIVVWATDLPKWVELRKDFDTTRGLDDSGTPDPRLTEWQSVENRYVTGGHTRLMTPRPGSVYGPESWDEA</sequence>
<feature type="region of interest" description="Disordered" evidence="1">
    <location>
        <begin position="138"/>
        <end position="159"/>
    </location>
</feature>
<reference evidence="2" key="1">
    <citation type="journal article" date="2014" name="Front. Microbiol.">
        <title>High frequency of phylogenetically diverse reductive dehalogenase-homologous genes in deep subseafloor sedimentary metagenomes.</title>
        <authorList>
            <person name="Kawai M."/>
            <person name="Futagami T."/>
            <person name="Toyoda A."/>
            <person name="Takaki Y."/>
            <person name="Nishi S."/>
            <person name="Hori S."/>
            <person name="Arai W."/>
            <person name="Tsubouchi T."/>
            <person name="Morono Y."/>
            <person name="Uchiyama I."/>
            <person name="Ito T."/>
            <person name="Fujiyama A."/>
            <person name="Inagaki F."/>
            <person name="Takami H."/>
        </authorList>
    </citation>
    <scope>NUCLEOTIDE SEQUENCE</scope>
    <source>
        <strain evidence="2">Expedition CK06-06</strain>
    </source>
</reference>
<comment type="caution">
    <text evidence="2">The sequence shown here is derived from an EMBL/GenBank/DDBJ whole genome shotgun (WGS) entry which is preliminary data.</text>
</comment>
<dbReference type="AlphaFoldDB" id="X0XP42"/>
<proteinExistence type="predicted"/>